<name>A0ABU9M379_STUCH</name>
<proteinExistence type="inferred from homology"/>
<accession>A0ABU9M379</accession>
<dbReference type="RefSeq" id="WP_342405067.1">
    <property type="nucleotide sequence ID" value="NZ_JBCFXD010000002.1"/>
</dbReference>
<sequence>MDLEQRIADLEARLAFQDDTIQTLSDVLVAQQRTVDRLQAQLGLLARRQEDLQSRVEGEGDEAPPPHY</sequence>
<dbReference type="Proteomes" id="UP001467669">
    <property type="component" value="Unassembled WGS sequence"/>
</dbReference>
<dbReference type="Pfam" id="PF04102">
    <property type="entry name" value="SlyX"/>
    <property type="match status" value="1"/>
</dbReference>
<comment type="similarity">
    <text evidence="1">Belongs to the SlyX family.</text>
</comment>
<dbReference type="InterPro" id="IPR007236">
    <property type="entry name" value="SlyX"/>
</dbReference>
<dbReference type="PANTHER" id="PTHR36508:SF1">
    <property type="entry name" value="PROTEIN SLYX"/>
    <property type="match status" value="1"/>
</dbReference>
<dbReference type="EMBL" id="JBCFXD010000002">
    <property type="protein sequence ID" value="MEL7557996.1"/>
    <property type="molecule type" value="Genomic_DNA"/>
</dbReference>
<reference evidence="3 4" key="1">
    <citation type="submission" date="2024-04" db="EMBL/GenBank/DDBJ databases">
        <title>Draft Genome Sequence of Isolates Cultured from Underwater Hawaii Seamounts in the North Pacific Ocean.</title>
        <authorList>
            <person name="Sharma I."/>
            <person name="Darden B."/>
            <person name="Creggett J."/>
            <person name="Taylor S."/>
            <person name="Grant M.P."/>
            <person name="Scott J."/>
            <person name="Attles S."/>
            <person name="Walker S."/>
            <person name="Johnson G."/>
            <person name="St. Cloud C."/>
        </authorList>
    </citation>
    <scope>NUCLEOTIDE SEQUENCE [LARGE SCALE GENOMIC DNA]</scope>
    <source>
        <strain evidence="3 4">03GJ23</strain>
    </source>
</reference>
<dbReference type="Gene3D" id="1.20.5.300">
    <property type="match status" value="1"/>
</dbReference>
<gene>
    <name evidence="1" type="primary">slyX</name>
    <name evidence="3" type="ORF">AAGW23_03980</name>
</gene>
<organism evidence="3 4">
    <name type="scientific">Stutzerimonas chloritidismutans</name>
    <name type="common">Pseudomonas chloritidismutans</name>
    <dbReference type="NCBI Taxonomy" id="203192"/>
    <lineage>
        <taxon>Bacteria</taxon>
        <taxon>Pseudomonadati</taxon>
        <taxon>Pseudomonadota</taxon>
        <taxon>Gammaproteobacteria</taxon>
        <taxon>Pseudomonadales</taxon>
        <taxon>Pseudomonadaceae</taxon>
        <taxon>Stutzerimonas</taxon>
    </lineage>
</organism>
<feature type="region of interest" description="Disordered" evidence="2">
    <location>
        <begin position="49"/>
        <end position="68"/>
    </location>
</feature>
<feature type="compositionally biased region" description="Basic and acidic residues" evidence="2">
    <location>
        <begin position="49"/>
        <end position="58"/>
    </location>
</feature>
<dbReference type="PANTHER" id="PTHR36508">
    <property type="entry name" value="PROTEIN SLYX"/>
    <property type="match status" value="1"/>
</dbReference>
<comment type="caution">
    <text evidence="3">The sequence shown here is derived from an EMBL/GenBank/DDBJ whole genome shotgun (WGS) entry which is preliminary data.</text>
</comment>
<evidence type="ECO:0000313" key="3">
    <source>
        <dbReference type="EMBL" id="MEL7557996.1"/>
    </source>
</evidence>
<keyword evidence="4" id="KW-1185">Reference proteome</keyword>
<dbReference type="HAMAP" id="MF_00715">
    <property type="entry name" value="SlyX"/>
    <property type="match status" value="1"/>
</dbReference>
<evidence type="ECO:0000313" key="4">
    <source>
        <dbReference type="Proteomes" id="UP001467669"/>
    </source>
</evidence>
<protein>
    <recommendedName>
        <fullName evidence="1">Protein SlyX homolog</fullName>
    </recommendedName>
</protein>
<dbReference type="NCBIfam" id="NF001421">
    <property type="entry name" value="PRK00295.1"/>
    <property type="match status" value="1"/>
</dbReference>
<evidence type="ECO:0000256" key="1">
    <source>
        <dbReference type="HAMAP-Rule" id="MF_00715"/>
    </source>
</evidence>
<evidence type="ECO:0000256" key="2">
    <source>
        <dbReference type="SAM" id="MobiDB-lite"/>
    </source>
</evidence>